<name>A0AAW0TAY2_SCYPA</name>
<reference evidence="2 3" key="1">
    <citation type="submission" date="2023-03" db="EMBL/GenBank/DDBJ databases">
        <title>High-quality genome of Scylla paramamosain provides insights in environmental adaptation.</title>
        <authorList>
            <person name="Zhang L."/>
        </authorList>
    </citation>
    <scope>NUCLEOTIDE SEQUENCE [LARGE SCALE GENOMIC DNA]</scope>
    <source>
        <strain evidence="2">LZ_2023a</strain>
        <tissue evidence="2">Muscle</tissue>
    </source>
</reference>
<dbReference type="AlphaFoldDB" id="A0AAW0TAY2"/>
<sequence>MAPRRRHRSDSPKTPDNFEYLRSLGEFKKTIRRRDTLKSFKSSKVPGRVQPARPAHRQPILSCPASRRVPAGLAVAYGVVPLAASGGNSFKNKAWRRGGDTAATLPKLRTISSTLGASVNSKRPSGGETHSSPSNPARCQAESSLHALLTANQSCRVRLHRGSLQDWPWRVLAGVVLRWRPWGGAAA</sequence>
<evidence type="ECO:0000313" key="3">
    <source>
        <dbReference type="Proteomes" id="UP001487740"/>
    </source>
</evidence>
<accession>A0AAW0TAY2</accession>
<dbReference type="Proteomes" id="UP001487740">
    <property type="component" value="Unassembled WGS sequence"/>
</dbReference>
<organism evidence="2 3">
    <name type="scientific">Scylla paramamosain</name>
    <name type="common">Mud crab</name>
    <dbReference type="NCBI Taxonomy" id="85552"/>
    <lineage>
        <taxon>Eukaryota</taxon>
        <taxon>Metazoa</taxon>
        <taxon>Ecdysozoa</taxon>
        <taxon>Arthropoda</taxon>
        <taxon>Crustacea</taxon>
        <taxon>Multicrustacea</taxon>
        <taxon>Malacostraca</taxon>
        <taxon>Eumalacostraca</taxon>
        <taxon>Eucarida</taxon>
        <taxon>Decapoda</taxon>
        <taxon>Pleocyemata</taxon>
        <taxon>Brachyura</taxon>
        <taxon>Eubrachyura</taxon>
        <taxon>Portunoidea</taxon>
        <taxon>Portunidae</taxon>
        <taxon>Portuninae</taxon>
        <taxon>Scylla</taxon>
    </lineage>
</organism>
<feature type="region of interest" description="Disordered" evidence="1">
    <location>
        <begin position="113"/>
        <end position="139"/>
    </location>
</feature>
<dbReference type="EMBL" id="JARAKH010000035">
    <property type="protein sequence ID" value="KAK8384348.1"/>
    <property type="molecule type" value="Genomic_DNA"/>
</dbReference>
<evidence type="ECO:0000256" key="1">
    <source>
        <dbReference type="SAM" id="MobiDB-lite"/>
    </source>
</evidence>
<evidence type="ECO:0000313" key="2">
    <source>
        <dbReference type="EMBL" id="KAK8384348.1"/>
    </source>
</evidence>
<protein>
    <submittedName>
        <fullName evidence="2">Uncharacterized protein</fullName>
    </submittedName>
</protein>
<comment type="caution">
    <text evidence="2">The sequence shown here is derived from an EMBL/GenBank/DDBJ whole genome shotgun (WGS) entry which is preliminary data.</text>
</comment>
<proteinExistence type="predicted"/>
<keyword evidence="3" id="KW-1185">Reference proteome</keyword>
<gene>
    <name evidence="2" type="ORF">O3P69_009262</name>
</gene>